<keyword evidence="3" id="KW-1185">Reference proteome</keyword>
<proteinExistence type="predicted"/>
<feature type="compositionally biased region" description="Low complexity" evidence="1">
    <location>
        <begin position="104"/>
        <end position="126"/>
    </location>
</feature>
<evidence type="ECO:0000313" key="3">
    <source>
        <dbReference type="Proteomes" id="UP001151760"/>
    </source>
</evidence>
<accession>A0ABQ4XQR1</accession>
<protein>
    <submittedName>
        <fullName evidence="2">Uncharacterized protein</fullName>
    </submittedName>
</protein>
<comment type="caution">
    <text evidence="2">The sequence shown here is derived from an EMBL/GenBank/DDBJ whole genome shotgun (WGS) entry which is preliminary data.</text>
</comment>
<organism evidence="2 3">
    <name type="scientific">Tanacetum coccineum</name>
    <dbReference type="NCBI Taxonomy" id="301880"/>
    <lineage>
        <taxon>Eukaryota</taxon>
        <taxon>Viridiplantae</taxon>
        <taxon>Streptophyta</taxon>
        <taxon>Embryophyta</taxon>
        <taxon>Tracheophyta</taxon>
        <taxon>Spermatophyta</taxon>
        <taxon>Magnoliopsida</taxon>
        <taxon>eudicotyledons</taxon>
        <taxon>Gunneridae</taxon>
        <taxon>Pentapetalae</taxon>
        <taxon>asterids</taxon>
        <taxon>campanulids</taxon>
        <taxon>Asterales</taxon>
        <taxon>Asteraceae</taxon>
        <taxon>Asteroideae</taxon>
        <taxon>Anthemideae</taxon>
        <taxon>Anthemidinae</taxon>
        <taxon>Tanacetum</taxon>
    </lineage>
</organism>
<sequence>MKDEERYSASVDYQTTNESEKQKDDDRVKDGEEDKEGDVTNVNLEGAKFIRVRSGCKVNPPTMDEGIDSILTPHTESTTLVNVPISVATETPATTTTIPPPLFPVTQSSQQTPVTTTTTTNPSTTPLPIPNFASVFDLIKE</sequence>
<evidence type="ECO:0000313" key="2">
    <source>
        <dbReference type="EMBL" id="GJS67401.1"/>
    </source>
</evidence>
<gene>
    <name evidence="2" type="ORF">Tco_0681965</name>
</gene>
<reference evidence="2" key="1">
    <citation type="journal article" date="2022" name="Int. J. Mol. Sci.">
        <title>Draft Genome of Tanacetum Coccineum: Genomic Comparison of Closely Related Tanacetum-Family Plants.</title>
        <authorList>
            <person name="Yamashiro T."/>
            <person name="Shiraishi A."/>
            <person name="Nakayama K."/>
            <person name="Satake H."/>
        </authorList>
    </citation>
    <scope>NUCLEOTIDE SEQUENCE</scope>
</reference>
<feature type="compositionally biased region" description="Basic and acidic residues" evidence="1">
    <location>
        <begin position="18"/>
        <end position="32"/>
    </location>
</feature>
<feature type="region of interest" description="Disordered" evidence="1">
    <location>
        <begin position="1"/>
        <end position="41"/>
    </location>
</feature>
<dbReference type="Proteomes" id="UP001151760">
    <property type="component" value="Unassembled WGS sequence"/>
</dbReference>
<evidence type="ECO:0000256" key="1">
    <source>
        <dbReference type="SAM" id="MobiDB-lite"/>
    </source>
</evidence>
<reference evidence="2" key="2">
    <citation type="submission" date="2022-01" db="EMBL/GenBank/DDBJ databases">
        <authorList>
            <person name="Yamashiro T."/>
            <person name="Shiraishi A."/>
            <person name="Satake H."/>
            <person name="Nakayama K."/>
        </authorList>
    </citation>
    <scope>NUCLEOTIDE SEQUENCE</scope>
</reference>
<feature type="region of interest" description="Disordered" evidence="1">
    <location>
        <begin position="92"/>
        <end position="127"/>
    </location>
</feature>
<dbReference type="EMBL" id="BQNB010009715">
    <property type="protein sequence ID" value="GJS67401.1"/>
    <property type="molecule type" value="Genomic_DNA"/>
</dbReference>
<name>A0ABQ4XQR1_9ASTR</name>